<dbReference type="Proteomes" id="UP000836841">
    <property type="component" value="Chromosome 4"/>
</dbReference>
<dbReference type="EMBL" id="OU466860">
    <property type="protein sequence ID" value="CAH2060178.1"/>
    <property type="molecule type" value="Genomic_DNA"/>
</dbReference>
<protein>
    <recommendedName>
        <fullName evidence="3">Kelch repeat-containing protein</fullName>
    </recommendedName>
</protein>
<evidence type="ECO:0000313" key="2">
    <source>
        <dbReference type="Proteomes" id="UP000836841"/>
    </source>
</evidence>
<name>A0AAU9SCW0_THLAR</name>
<organism evidence="1 2">
    <name type="scientific">Thlaspi arvense</name>
    <name type="common">Field penny-cress</name>
    <dbReference type="NCBI Taxonomy" id="13288"/>
    <lineage>
        <taxon>Eukaryota</taxon>
        <taxon>Viridiplantae</taxon>
        <taxon>Streptophyta</taxon>
        <taxon>Embryophyta</taxon>
        <taxon>Tracheophyta</taxon>
        <taxon>Spermatophyta</taxon>
        <taxon>Magnoliopsida</taxon>
        <taxon>eudicotyledons</taxon>
        <taxon>Gunneridae</taxon>
        <taxon>Pentapetalae</taxon>
        <taxon>rosids</taxon>
        <taxon>malvids</taxon>
        <taxon>Brassicales</taxon>
        <taxon>Brassicaceae</taxon>
        <taxon>Thlaspideae</taxon>
        <taxon>Thlaspi</taxon>
    </lineage>
</organism>
<dbReference type="PANTHER" id="PTHR46773:SF5">
    <property type="entry name" value="OS04G0487100 PROTEIN"/>
    <property type="match status" value="1"/>
</dbReference>
<dbReference type="InterPro" id="IPR015915">
    <property type="entry name" value="Kelch-typ_b-propeller"/>
</dbReference>
<sequence>MSRIPTLIIIISRRSPSSSHWKSRTPLILSSILVKHCQHKPDRKEFTKVAVRKSISQSESESVTSKGLLLLEYRCERWDSIGERMEKACVVVDDRLFVIGGQEGDFMAKPGSPIFKCSRRMEVVFSDVYMLDEEMKWKVMPSMPKPDSHIELAWKVVNNSIVIVGGTTEKHPETKKMVLVGEIFQFNLNTMKWYVIGKLPYRVKTTLGQRDEGPDDPAPRKVVAEMWRTKLILNP</sequence>
<keyword evidence="2" id="KW-1185">Reference proteome</keyword>
<proteinExistence type="predicted"/>
<accession>A0AAU9SCW0</accession>
<dbReference type="SUPFAM" id="SSF117281">
    <property type="entry name" value="Kelch motif"/>
    <property type="match status" value="1"/>
</dbReference>
<gene>
    <name evidence="1" type="ORF">TAV2_LOCUS14972</name>
</gene>
<reference evidence="1 2" key="1">
    <citation type="submission" date="2022-03" db="EMBL/GenBank/DDBJ databases">
        <authorList>
            <person name="Nunn A."/>
            <person name="Chopra R."/>
            <person name="Nunn A."/>
            <person name="Contreras Garrido A."/>
        </authorList>
    </citation>
    <scope>NUCLEOTIDE SEQUENCE [LARGE SCALE GENOMIC DNA]</scope>
</reference>
<dbReference type="PANTHER" id="PTHR46773">
    <property type="match status" value="1"/>
</dbReference>
<dbReference type="InterPro" id="IPR053256">
    <property type="entry name" value="Kelch_repeat-containing"/>
</dbReference>
<dbReference type="Gene3D" id="2.120.10.80">
    <property type="entry name" value="Kelch-type beta propeller"/>
    <property type="match status" value="1"/>
</dbReference>
<evidence type="ECO:0000313" key="1">
    <source>
        <dbReference type="EMBL" id="CAH2060178.1"/>
    </source>
</evidence>
<dbReference type="AlphaFoldDB" id="A0AAU9SCW0"/>
<evidence type="ECO:0008006" key="3">
    <source>
        <dbReference type="Google" id="ProtNLM"/>
    </source>
</evidence>